<dbReference type="EMBL" id="BAAACF010000001">
    <property type="protein sequence ID" value="GAA0720777.1"/>
    <property type="molecule type" value="Genomic_DNA"/>
</dbReference>
<dbReference type="SUPFAM" id="SSF46785">
    <property type="entry name" value="Winged helix' DNA-binding domain"/>
    <property type="match status" value="1"/>
</dbReference>
<sequence length="231" mass="26783">MQFKAIKPVKLYDQVAQDIIAMIEKGELKPGDKLPTEMVLASKLGISRGMLREALTILQYKGYISRKPKDGTYIRELSEINSINDSLINSFKKASYRELLEMREALEQKIVELAIKNSSDEEIQQLLDSLNTSDEKESLLDYDFHLRLAELSKNILLINFIDIYYDLIRELGENSSKNKNRKIKVLEEHKRIVLAILLRNEEMAKEEILNHLNMVRKSIDSITMNKNIDLK</sequence>
<comment type="caution">
    <text evidence="5">The sequence shown here is derived from an EMBL/GenBank/DDBJ whole genome shotgun (WGS) entry which is preliminary data.</text>
</comment>
<reference evidence="6" key="1">
    <citation type="journal article" date="2019" name="Int. J. Syst. Evol. Microbiol.">
        <title>The Global Catalogue of Microorganisms (GCM) 10K type strain sequencing project: providing services to taxonomists for standard genome sequencing and annotation.</title>
        <authorList>
            <consortium name="The Broad Institute Genomics Platform"/>
            <consortium name="The Broad Institute Genome Sequencing Center for Infectious Disease"/>
            <person name="Wu L."/>
            <person name="Ma J."/>
        </authorList>
    </citation>
    <scope>NUCLEOTIDE SEQUENCE [LARGE SCALE GENOMIC DNA]</scope>
    <source>
        <strain evidence="6">JCM 1405</strain>
    </source>
</reference>
<keyword evidence="1" id="KW-0805">Transcription regulation</keyword>
<evidence type="ECO:0000256" key="1">
    <source>
        <dbReference type="ARBA" id="ARBA00023015"/>
    </source>
</evidence>
<evidence type="ECO:0000313" key="6">
    <source>
        <dbReference type="Proteomes" id="UP001500339"/>
    </source>
</evidence>
<protein>
    <submittedName>
        <fullName evidence="5">FadR/GntR family transcriptional regulator</fullName>
    </submittedName>
</protein>
<dbReference type="Pfam" id="PF00392">
    <property type="entry name" value="GntR"/>
    <property type="match status" value="1"/>
</dbReference>
<dbReference type="InterPro" id="IPR011711">
    <property type="entry name" value="GntR_C"/>
</dbReference>
<keyword evidence="2" id="KW-0238">DNA-binding</keyword>
<dbReference type="Pfam" id="PF07729">
    <property type="entry name" value="FCD"/>
    <property type="match status" value="1"/>
</dbReference>
<dbReference type="Proteomes" id="UP001500339">
    <property type="component" value="Unassembled WGS sequence"/>
</dbReference>
<dbReference type="RefSeq" id="WP_343767395.1">
    <property type="nucleotide sequence ID" value="NZ_BAAACF010000001.1"/>
</dbReference>
<dbReference type="InterPro" id="IPR000524">
    <property type="entry name" value="Tscrpt_reg_HTH_GntR"/>
</dbReference>
<dbReference type="InterPro" id="IPR008920">
    <property type="entry name" value="TF_FadR/GntR_C"/>
</dbReference>
<dbReference type="PRINTS" id="PR00035">
    <property type="entry name" value="HTHGNTR"/>
</dbReference>
<dbReference type="InterPro" id="IPR036388">
    <property type="entry name" value="WH-like_DNA-bd_sf"/>
</dbReference>
<dbReference type="SMART" id="SM00895">
    <property type="entry name" value="FCD"/>
    <property type="match status" value="1"/>
</dbReference>
<keyword evidence="6" id="KW-1185">Reference proteome</keyword>
<accession>A0ABP3TYF7</accession>
<proteinExistence type="predicted"/>
<dbReference type="SUPFAM" id="SSF48008">
    <property type="entry name" value="GntR ligand-binding domain-like"/>
    <property type="match status" value="1"/>
</dbReference>
<dbReference type="Gene3D" id="1.20.120.530">
    <property type="entry name" value="GntR ligand-binding domain-like"/>
    <property type="match status" value="1"/>
</dbReference>
<dbReference type="SMART" id="SM00345">
    <property type="entry name" value="HTH_GNTR"/>
    <property type="match status" value="1"/>
</dbReference>
<dbReference type="InterPro" id="IPR036390">
    <property type="entry name" value="WH_DNA-bd_sf"/>
</dbReference>
<evidence type="ECO:0000256" key="2">
    <source>
        <dbReference type="ARBA" id="ARBA00023125"/>
    </source>
</evidence>
<evidence type="ECO:0000259" key="4">
    <source>
        <dbReference type="PROSITE" id="PS50949"/>
    </source>
</evidence>
<feature type="domain" description="HTH gntR-type" evidence="4">
    <location>
        <begin position="9"/>
        <end position="77"/>
    </location>
</feature>
<evidence type="ECO:0000256" key="3">
    <source>
        <dbReference type="ARBA" id="ARBA00023163"/>
    </source>
</evidence>
<evidence type="ECO:0000313" key="5">
    <source>
        <dbReference type="EMBL" id="GAA0720777.1"/>
    </source>
</evidence>
<dbReference type="PROSITE" id="PS50949">
    <property type="entry name" value="HTH_GNTR"/>
    <property type="match status" value="1"/>
</dbReference>
<dbReference type="PANTHER" id="PTHR43537:SF5">
    <property type="entry name" value="UXU OPERON TRANSCRIPTIONAL REGULATOR"/>
    <property type="match status" value="1"/>
</dbReference>
<gene>
    <name evidence="5" type="ORF">GCM10008905_10330</name>
</gene>
<dbReference type="PANTHER" id="PTHR43537">
    <property type="entry name" value="TRANSCRIPTIONAL REGULATOR, GNTR FAMILY"/>
    <property type="match status" value="1"/>
</dbReference>
<name>A0ABP3TYF7_9CLOT</name>
<keyword evidence="3" id="KW-0804">Transcription</keyword>
<dbReference type="Gene3D" id="1.10.10.10">
    <property type="entry name" value="Winged helix-like DNA-binding domain superfamily/Winged helix DNA-binding domain"/>
    <property type="match status" value="1"/>
</dbReference>
<dbReference type="CDD" id="cd07377">
    <property type="entry name" value="WHTH_GntR"/>
    <property type="match status" value="1"/>
</dbReference>
<organism evidence="5 6">
    <name type="scientific">Clostridium malenominatum</name>
    <dbReference type="NCBI Taxonomy" id="1539"/>
    <lineage>
        <taxon>Bacteria</taxon>
        <taxon>Bacillati</taxon>
        <taxon>Bacillota</taxon>
        <taxon>Clostridia</taxon>
        <taxon>Eubacteriales</taxon>
        <taxon>Clostridiaceae</taxon>
        <taxon>Clostridium</taxon>
    </lineage>
</organism>